<evidence type="ECO:0000256" key="15">
    <source>
        <dbReference type="SAM" id="Phobius"/>
    </source>
</evidence>
<evidence type="ECO:0000256" key="7">
    <source>
        <dbReference type="ARBA" id="ARBA00022519"/>
    </source>
</evidence>
<organism evidence="16 17">
    <name type="scientific">Caldovatus aquaticus</name>
    <dbReference type="NCBI Taxonomy" id="2865671"/>
    <lineage>
        <taxon>Bacteria</taxon>
        <taxon>Pseudomonadati</taxon>
        <taxon>Pseudomonadota</taxon>
        <taxon>Alphaproteobacteria</taxon>
        <taxon>Acetobacterales</taxon>
        <taxon>Roseomonadaceae</taxon>
        <taxon>Caldovatus</taxon>
    </lineage>
</organism>
<name>A0ABS7F2A4_9PROT</name>
<keyword evidence="10" id="KW-0476">Mercury</keyword>
<gene>
    <name evidence="16" type="ORF">K1J50_09030</name>
</gene>
<dbReference type="EMBL" id="JAHZUY010000018">
    <property type="protein sequence ID" value="MBW8269629.1"/>
    <property type="molecule type" value="Genomic_DNA"/>
</dbReference>
<feature type="transmembrane region" description="Helical" evidence="15">
    <location>
        <begin position="15"/>
        <end position="33"/>
    </location>
</feature>
<evidence type="ECO:0000256" key="8">
    <source>
        <dbReference type="ARBA" id="ARBA00022692"/>
    </source>
</evidence>
<keyword evidence="17" id="KW-1185">Reference proteome</keyword>
<dbReference type="RefSeq" id="WP_220117382.1">
    <property type="nucleotide sequence ID" value="NZ_JAHZUY010000018.1"/>
</dbReference>
<dbReference type="Pfam" id="PF02411">
    <property type="entry name" value="MerT"/>
    <property type="match status" value="1"/>
</dbReference>
<evidence type="ECO:0000256" key="4">
    <source>
        <dbReference type="ARBA" id="ARBA00022448"/>
    </source>
</evidence>
<comment type="function">
    <text evidence="14">Involved in mercury resistance. Probably transfers a mercuric ion from the periplasmic Hg(2+)-binding protein MerP to the cytoplasmic mercuric reductase MerA.</text>
</comment>
<keyword evidence="11 15" id="KW-1133">Transmembrane helix</keyword>
<evidence type="ECO:0000256" key="10">
    <source>
        <dbReference type="ARBA" id="ARBA00022914"/>
    </source>
</evidence>
<keyword evidence="7" id="KW-0997">Cell inner membrane</keyword>
<keyword evidence="5" id="KW-0475">Mercuric resistance</keyword>
<keyword evidence="4" id="KW-0813">Transport</keyword>
<proteinExistence type="inferred from homology"/>
<feature type="transmembrane region" description="Helical" evidence="15">
    <location>
        <begin position="107"/>
        <end position="125"/>
    </location>
</feature>
<evidence type="ECO:0000256" key="9">
    <source>
        <dbReference type="ARBA" id="ARBA00022723"/>
    </source>
</evidence>
<keyword evidence="6" id="KW-1003">Cell membrane</keyword>
<evidence type="ECO:0000313" key="17">
    <source>
        <dbReference type="Proteomes" id="UP001519924"/>
    </source>
</evidence>
<accession>A0ABS7F2A4</accession>
<dbReference type="Proteomes" id="UP001519924">
    <property type="component" value="Unassembled WGS sequence"/>
</dbReference>
<evidence type="ECO:0000256" key="13">
    <source>
        <dbReference type="ARBA" id="ARBA00030934"/>
    </source>
</evidence>
<comment type="caution">
    <text evidence="16">The sequence shown here is derived from an EMBL/GenBank/DDBJ whole genome shotgun (WGS) entry which is preliminary data.</text>
</comment>
<evidence type="ECO:0000256" key="1">
    <source>
        <dbReference type="ARBA" id="ARBA00004429"/>
    </source>
</evidence>
<comment type="similarity">
    <text evidence="2">Belongs to the MerT family.</text>
</comment>
<reference evidence="16 17" key="1">
    <citation type="submission" date="2021-08" db="EMBL/GenBank/DDBJ databases">
        <title>Caldovatus sediminis gen. nov., sp. nov., a moderately thermophilic bacterium isolated from a hot spring.</title>
        <authorList>
            <person name="Hu C.-J."/>
            <person name="Li W.-J."/>
            <person name="Xian W.-D."/>
        </authorList>
    </citation>
    <scope>NUCLEOTIDE SEQUENCE [LARGE SCALE GENOMIC DNA]</scope>
    <source>
        <strain evidence="16 17">SYSU G05006</strain>
    </source>
</reference>
<keyword evidence="12 15" id="KW-0472">Membrane</keyword>
<keyword evidence="9" id="KW-0479">Metal-binding</keyword>
<evidence type="ECO:0000256" key="11">
    <source>
        <dbReference type="ARBA" id="ARBA00022989"/>
    </source>
</evidence>
<feature type="transmembrane region" description="Helical" evidence="15">
    <location>
        <begin position="64"/>
        <end position="81"/>
    </location>
</feature>
<feature type="transmembrane region" description="Helical" evidence="15">
    <location>
        <begin position="40"/>
        <end position="58"/>
    </location>
</feature>
<sequence length="126" mass="12093">MPDTSPSPGPGGRETGAALLAAGGLAAAFGAAACCALPALPGALGLGGAWLFGLALLAGPHRTLLLAAAAVCLAGAALLLWRRRRTDAATACAPGAACPARPALRRLAAAGLLLGTVLLAPGYAYA</sequence>
<protein>
    <recommendedName>
        <fullName evidence="3">Mercuric transport protein MerT</fullName>
    </recommendedName>
    <alternativeName>
        <fullName evidence="13">Mercury ion transport protein</fullName>
    </alternativeName>
</protein>
<keyword evidence="8 15" id="KW-0812">Transmembrane</keyword>
<evidence type="ECO:0000313" key="16">
    <source>
        <dbReference type="EMBL" id="MBW8269629.1"/>
    </source>
</evidence>
<comment type="subcellular location">
    <subcellularLocation>
        <location evidence="1">Cell inner membrane</location>
        <topology evidence="1">Multi-pass membrane protein</topology>
    </subcellularLocation>
</comment>
<evidence type="ECO:0000256" key="5">
    <source>
        <dbReference type="ARBA" id="ARBA00022466"/>
    </source>
</evidence>
<evidence type="ECO:0000256" key="6">
    <source>
        <dbReference type="ARBA" id="ARBA00022475"/>
    </source>
</evidence>
<evidence type="ECO:0000256" key="14">
    <source>
        <dbReference type="ARBA" id="ARBA00045720"/>
    </source>
</evidence>
<evidence type="ECO:0000256" key="2">
    <source>
        <dbReference type="ARBA" id="ARBA00008224"/>
    </source>
</evidence>
<dbReference type="InterPro" id="IPR003457">
    <property type="entry name" value="Transprt_MerT"/>
</dbReference>
<evidence type="ECO:0000256" key="3">
    <source>
        <dbReference type="ARBA" id="ARBA00017053"/>
    </source>
</evidence>
<evidence type="ECO:0000256" key="12">
    <source>
        <dbReference type="ARBA" id="ARBA00023136"/>
    </source>
</evidence>